<evidence type="ECO:0000313" key="4">
    <source>
        <dbReference type="Proteomes" id="UP000593580"/>
    </source>
</evidence>
<dbReference type="RefSeq" id="WP_193111906.1">
    <property type="nucleotide sequence ID" value="NZ_CP041406.1"/>
</dbReference>
<gene>
    <name evidence="3" type="ORF">FM071_04900</name>
</gene>
<dbReference type="KEGG" id="spal:FM071_04900"/>
<keyword evidence="2" id="KW-0472">Membrane</keyword>
<feature type="transmembrane region" description="Helical" evidence="2">
    <location>
        <begin position="6"/>
        <end position="22"/>
    </location>
</feature>
<name>A0A7M1B9Z1_9BACT</name>
<keyword evidence="2" id="KW-1133">Transmembrane helix</keyword>
<reference evidence="3 4" key="1">
    <citation type="submission" date="2019-07" db="EMBL/GenBank/DDBJ databases">
        <title>Sulfurimonas paralvinellae sp. nov., a novel mesophilic, hydrogen- and sulfur-oxidizing chemolithoautotroph within the Epsilonproteo- bacteria isolated from a deep-sea hydrothermal vent polychaete nest, reclassification of Thiomicrospira denitrificans as Sulfurimonas denitrificans comb. nov. and emended description of the genus Sulfurimonas.</title>
        <authorList>
            <person name="Wang S."/>
            <person name="Jiang L."/>
            <person name="Shao Z."/>
        </authorList>
    </citation>
    <scope>NUCLEOTIDE SEQUENCE [LARGE SCALE GENOMIC DNA]</scope>
    <source>
        <strain evidence="3 4">GO25</strain>
    </source>
</reference>
<organism evidence="3 4">
    <name type="scientific">Sulfurimonas paralvinellae</name>
    <dbReference type="NCBI Taxonomy" id="317658"/>
    <lineage>
        <taxon>Bacteria</taxon>
        <taxon>Pseudomonadati</taxon>
        <taxon>Campylobacterota</taxon>
        <taxon>Epsilonproteobacteria</taxon>
        <taxon>Campylobacterales</taxon>
        <taxon>Sulfurimonadaceae</taxon>
        <taxon>Sulfurimonas</taxon>
    </lineage>
</organism>
<keyword evidence="2" id="KW-0812">Transmembrane</keyword>
<dbReference type="AlphaFoldDB" id="A0A7M1B9Z1"/>
<dbReference type="Proteomes" id="UP000593580">
    <property type="component" value="Chromosome"/>
</dbReference>
<protein>
    <submittedName>
        <fullName evidence="3">Uncharacterized protein</fullName>
    </submittedName>
</protein>
<evidence type="ECO:0000256" key="1">
    <source>
        <dbReference type="SAM" id="MobiDB-lite"/>
    </source>
</evidence>
<feature type="region of interest" description="Disordered" evidence="1">
    <location>
        <begin position="26"/>
        <end position="65"/>
    </location>
</feature>
<dbReference type="EMBL" id="CP041406">
    <property type="protein sequence ID" value="QOP45658.1"/>
    <property type="molecule type" value="Genomic_DNA"/>
</dbReference>
<sequence>MYAIFLYIIILIAILAWVYFDATSTNKENKKGGIGIDSPGFTGDSDRDDSSSFDTSFSGDAGGGD</sequence>
<keyword evidence="4" id="KW-1185">Reference proteome</keyword>
<evidence type="ECO:0000256" key="2">
    <source>
        <dbReference type="SAM" id="Phobius"/>
    </source>
</evidence>
<evidence type="ECO:0000313" key="3">
    <source>
        <dbReference type="EMBL" id="QOP45658.1"/>
    </source>
</evidence>
<accession>A0A7M1B9Z1</accession>
<proteinExistence type="predicted"/>